<name>A0ABT7H3E5_9ACTN</name>
<evidence type="ECO:0000259" key="2">
    <source>
        <dbReference type="Pfam" id="PF04982"/>
    </source>
</evidence>
<gene>
    <name evidence="3" type="ORF">QEZ40_006237</name>
</gene>
<reference evidence="3 4" key="1">
    <citation type="submission" date="2023-05" db="EMBL/GenBank/DDBJ databases">
        <title>Sequencing and Assembly of Streptomyces sp. NP73.</title>
        <authorList>
            <person name="Konwar A.N."/>
            <person name="Saikia K."/>
            <person name="Thakur D."/>
        </authorList>
    </citation>
    <scope>NUCLEOTIDE SEQUENCE [LARGE SCALE GENOMIC DNA]</scope>
    <source>
        <strain evidence="3 4">NP73</strain>
    </source>
</reference>
<dbReference type="InterPro" id="IPR058581">
    <property type="entry name" value="TM_HPP"/>
</dbReference>
<organism evidence="3 4">
    <name type="scientific">Streptomyces katrae</name>
    <dbReference type="NCBI Taxonomy" id="68223"/>
    <lineage>
        <taxon>Bacteria</taxon>
        <taxon>Bacillati</taxon>
        <taxon>Actinomycetota</taxon>
        <taxon>Actinomycetes</taxon>
        <taxon>Kitasatosporales</taxon>
        <taxon>Streptomycetaceae</taxon>
        <taxon>Streptomyces</taxon>
    </lineage>
</organism>
<feature type="transmembrane region" description="Helical" evidence="1">
    <location>
        <begin position="69"/>
        <end position="89"/>
    </location>
</feature>
<keyword evidence="1" id="KW-1133">Transmembrane helix</keyword>
<dbReference type="InterPro" id="IPR007065">
    <property type="entry name" value="HPP"/>
</dbReference>
<feature type="domain" description="HPP transmembrane region" evidence="2">
    <location>
        <begin position="42"/>
        <end position="173"/>
    </location>
</feature>
<dbReference type="Pfam" id="PF04982">
    <property type="entry name" value="TM_HPP"/>
    <property type="match status" value="1"/>
</dbReference>
<comment type="caution">
    <text evidence="3">The sequence shown here is derived from an EMBL/GenBank/DDBJ whole genome shotgun (WGS) entry which is preliminary data.</text>
</comment>
<feature type="transmembrane region" description="Helical" evidence="1">
    <location>
        <begin position="155"/>
        <end position="175"/>
    </location>
</feature>
<dbReference type="PANTHER" id="PTHR33741">
    <property type="entry name" value="TRANSMEMBRANE PROTEIN DDB_G0269096-RELATED"/>
    <property type="match status" value="1"/>
</dbReference>
<accession>A0ABT7H3E5</accession>
<feature type="transmembrane region" description="Helical" evidence="1">
    <location>
        <begin position="95"/>
        <end position="112"/>
    </location>
</feature>
<feature type="transmembrane region" description="Helical" evidence="1">
    <location>
        <begin position="43"/>
        <end position="64"/>
    </location>
</feature>
<sequence>MSVDTSDTRTGRVAKAAGRVRPALPSALAGRAPAPASPARATALHSGGVAAAALLALVGIGALLREPVLIPPIAASAAIVYGVPALPLAQPRSVVAGHLLCAAVGYLGLALLGGAPWVAALGAGVAVGAMTLARTPHSPAAATTVVVVLQAPDPVVFVPLLAGAALLLVLAGTAASRARRGAVRYPVYWW</sequence>
<keyword evidence="1" id="KW-0472">Membrane</keyword>
<evidence type="ECO:0000313" key="3">
    <source>
        <dbReference type="EMBL" id="MDK9500417.1"/>
    </source>
</evidence>
<dbReference type="EMBL" id="JASITI010000062">
    <property type="protein sequence ID" value="MDK9500417.1"/>
    <property type="molecule type" value="Genomic_DNA"/>
</dbReference>
<proteinExistence type="predicted"/>
<protein>
    <submittedName>
        <fullName evidence="3">HPP family protein</fullName>
    </submittedName>
</protein>
<dbReference type="RefSeq" id="WP_285346045.1">
    <property type="nucleotide sequence ID" value="NZ_JASITI010000062.1"/>
</dbReference>
<dbReference type="Proteomes" id="UP001223390">
    <property type="component" value="Unassembled WGS sequence"/>
</dbReference>
<evidence type="ECO:0000313" key="4">
    <source>
        <dbReference type="Proteomes" id="UP001223390"/>
    </source>
</evidence>
<evidence type="ECO:0000256" key="1">
    <source>
        <dbReference type="SAM" id="Phobius"/>
    </source>
</evidence>
<keyword evidence="4" id="KW-1185">Reference proteome</keyword>
<keyword evidence="1" id="KW-0812">Transmembrane</keyword>
<dbReference type="PANTHER" id="PTHR33741:SF5">
    <property type="entry name" value="TRANSMEMBRANE PROTEIN DDB_G0269096-RELATED"/>
    <property type="match status" value="1"/>
</dbReference>